<sequence>MKAMLSGFAAMILLAVGAWYGLNEMKFSSADKQTGVNVRLD</sequence>
<dbReference type="STRING" id="561184.SAMN05216376_10229"/>
<comment type="caution">
    <text evidence="1">The sequence shown here is derived from an EMBL/GenBank/DDBJ whole genome shotgun (WGS) entry which is preliminary data.</text>
</comment>
<name>A0A0B3RZA8_9RHOB</name>
<protein>
    <submittedName>
        <fullName evidence="1">Uncharacterized protein</fullName>
    </submittedName>
</protein>
<dbReference type="RefSeq" id="WP_261394718.1">
    <property type="nucleotide sequence ID" value="NZ_AP022337.1"/>
</dbReference>
<reference evidence="1 2" key="1">
    <citation type="submission" date="2014-10" db="EMBL/GenBank/DDBJ databases">
        <title>Genome sequence of Ponticoccus sp. strain UMTAT08 isolated from clonal culture of toxic dinoflagellate Alexandrium tamiyavanichii.</title>
        <authorList>
            <person name="Gan H.Y."/>
            <person name="Muhd D.-D."/>
            <person name="Mohd Noor M.E."/>
            <person name="Yeong Y.S."/>
            <person name="Usup G."/>
        </authorList>
    </citation>
    <scope>NUCLEOTIDE SEQUENCE [LARGE SCALE GENOMIC DNA]</scope>
    <source>
        <strain evidence="1 2">UMTAT08</strain>
    </source>
</reference>
<dbReference type="AlphaFoldDB" id="A0A0B3RZA8"/>
<accession>A0A0B3RZA8</accession>
<evidence type="ECO:0000313" key="2">
    <source>
        <dbReference type="Proteomes" id="UP000030960"/>
    </source>
</evidence>
<organism evidence="1 2">
    <name type="scientific">Mameliella alba</name>
    <dbReference type="NCBI Taxonomy" id="561184"/>
    <lineage>
        <taxon>Bacteria</taxon>
        <taxon>Pseudomonadati</taxon>
        <taxon>Pseudomonadota</taxon>
        <taxon>Alphaproteobacteria</taxon>
        <taxon>Rhodobacterales</taxon>
        <taxon>Roseobacteraceae</taxon>
        <taxon>Mameliella</taxon>
    </lineage>
</organism>
<dbReference type="Proteomes" id="UP000030960">
    <property type="component" value="Unassembled WGS sequence"/>
</dbReference>
<proteinExistence type="predicted"/>
<dbReference type="EMBL" id="JSUQ01000012">
    <property type="protein sequence ID" value="KHQ52073.1"/>
    <property type="molecule type" value="Genomic_DNA"/>
</dbReference>
<dbReference type="GeneID" id="77386064"/>
<gene>
    <name evidence="1" type="ORF">OA50_03088</name>
</gene>
<keyword evidence="2" id="KW-1185">Reference proteome</keyword>
<evidence type="ECO:0000313" key="1">
    <source>
        <dbReference type="EMBL" id="KHQ52073.1"/>
    </source>
</evidence>